<dbReference type="InterPro" id="IPR036322">
    <property type="entry name" value="WD40_repeat_dom_sf"/>
</dbReference>
<evidence type="ECO:0000313" key="6">
    <source>
        <dbReference type="Proteomes" id="UP000326354"/>
    </source>
</evidence>
<dbReference type="InterPro" id="IPR015943">
    <property type="entry name" value="WD40/YVTN_repeat-like_dom_sf"/>
</dbReference>
<keyword evidence="4" id="KW-0802">TPR repeat</keyword>
<dbReference type="SUPFAM" id="SSF48452">
    <property type="entry name" value="TPR-like"/>
    <property type="match status" value="1"/>
</dbReference>
<reference evidence="5 6" key="1">
    <citation type="submission" date="2019-08" db="EMBL/GenBank/DDBJ databases">
        <title>Complete genome sequence of Candidatus Uab amorphum.</title>
        <authorList>
            <person name="Shiratori T."/>
            <person name="Suzuki S."/>
            <person name="Kakizawa Y."/>
            <person name="Ishida K."/>
        </authorList>
    </citation>
    <scope>NUCLEOTIDE SEQUENCE [LARGE SCALE GENOMIC DNA]</scope>
    <source>
        <strain evidence="5 6">SRT547</strain>
    </source>
</reference>
<evidence type="ECO:0000256" key="1">
    <source>
        <dbReference type="ARBA" id="ARBA00022574"/>
    </source>
</evidence>
<dbReference type="Gene3D" id="1.25.40.10">
    <property type="entry name" value="Tetratricopeptide repeat domain"/>
    <property type="match status" value="1"/>
</dbReference>
<protein>
    <recommendedName>
        <fullName evidence="7">Anaphase-promoting complex subunit 4 WD40 domain-containing protein</fullName>
    </recommendedName>
</protein>
<dbReference type="SUPFAM" id="SSF50978">
    <property type="entry name" value="WD40 repeat-like"/>
    <property type="match status" value="1"/>
</dbReference>
<dbReference type="RefSeq" id="WP_151970144.1">
    <property type="nucleotide sequence ID" value="NZ_AP019860.1"/>
</dbReference>
<evidence type="ECO:0000256" key="3">
    <source>
        <dbReference type="PROSITE-ProRule" id="PRU00221"/>
    </source>
</evidence>
<evidence type="ECO:0008006" key="7">
    <source>
        <dbReference type="Google" id="ProtNLM"/>
    </source>
</evidence>
<dbReference type="SMART" id="SM00320">
    <property type="entry name" value="WD40"/>
    <property type="match status" value="4"/>
</dbReference>
<dbReference type="PANTHER" id="PTHR19848:SF8">
    <property type="entry name" value="F-BOX AND WD REPEAT DOMAIN CONTAINING 7"/>
    <property type="match status" value="1"/>
</dbReference>
<dbReference type="Gene3D" id="2.130.10.10">
    <property type="entry name" value="YVTN repeat-like/Quinoprotein amine dehydrogenase"/>
    <property type="match status" value="1"/>
</dbReference>
<dbReference type="AlphaFoldDB" id="A0A5S9IR28"/>
<proteinExistence type="predicted"/>
<feature type="repeat" description="WD" evidence="3">
    <location>
        <begin position="65"/>
        <end position="106"/>
    </location>
</feature>
<feature type="repeat" description="WD" evidence="3">
    <location>
        <begin position="149"/>
        <end position="190"/>
    </location>
</feature>
<evidence type="ECO:0000313" key="5">
    <source>
        <dbReference type="EMBL" id="BBM86066.1"/>
    </source>
</evidence>
<dbReference type="Pfam" id="PF00400">
    <property type="entry name" value="WD40"/>
    <property type="match status" value="3"/>
</dbReference>
<dbReference type="Proteomes" id="UP000326354">
    <property type="component" value="Chromosome"/>
</dbReference>
<keyword evidence="1 3" id="KW-0853">WD repeat</keyword>
<organism evidence="5 6">
    <name type="scientific">Uabimicrobium amorphum</name>
    <dbReference type="NCBI Taxonomy" id="2596890"/>
    <lineage>
        <taxon>Bacteria</taxon>
        <taxon>Pseudomonadati</taxon>
        <taxon>Planctomycetota</taxon>
        <taxon>Candidatus Uabimicrobiia</taxon>
        <taxon>Candidatus Uabimicrobiales</taxon>
        <taxon>Candidatus Uabimicrobiaceae</taxon>
        <taxon>Candidatus Uabimicrobium</taxon>
    </lineage>
</organism>
<keyword evidence="2" id="KW-0677">Repeat</keyword>
<dbReference type="PROSITE" id="PS50294">
    <property type="entry name" value="WD_REPEATS_REGION"/>
    <property type="match status" value="2"/>
</dbReference>
<keyword evidence="6" id="KW-1185">Reference proteome</keyword>
<dbReference type="InterPro" id="IPR011990">
    <property type="entry name" value="TPR-like_helical_dom_sf"/>
</dbReference>
<dbReference type="PANTHER" id="PTHR19848">
    <property type="entry name" value="WD40 REPEAT PROTEIN"/>
    <property type="match status" value="1"/>
</dbReference>
<name>A0A5S9IR28_UABAM</name>
<evidence type="ECO:0000256" key="4">
    <source>
        <dbReference type="PROSITE-ProRule" id="PRU00339"/>
    </source>
</evidence>
<gene>
    <name evidence="5" type="ORF">UABAM_04452</name>
</gene>
<dbReference type="CDD" id="cd00200">
    <property type="entry name" value="WD40"/>
    <property type="match status" value="1"/>
</dbReference>
<dbReference type="PROSITE" id="PS50082">
    <property type="entry name" value="WD_REPEATS_2"/>
    <property type="match status" value="3"/>
</dbReference>
<feature type="repeat" description="WD" evidence="3">
    <location>
        <begin position="107"/>
        <end position="148"/>
    </location>
</feature>
<evidence type="ECO:0000256" key="2">
    <source>
        <dbReference type="ARBA" id="ARBA00022737"/>
    </source>
</evidence>
<dbReference type="KEGG" id="uam:UABAM_04452"/>
<dbReference type="InterPro" id="IPR019734">
    <property type="entry name" value="TPR_rpt"/>
</dbReference>
<dbReference type="PROSITE" id="PS50005">
    <property type="entry name" value="TPR"/>
    <property type="match status" value="1"/>
</dbReference>
<dbReference type="InterPro" id="IPR001680">
    <property type="entry name" value="WD40_rpt"/>
</dbReference>
<accession>A0A5S9IR28</accession>
<feature type="repeat" description="TPR" evidence="4">
    <location>
        <begin position="197"/>
        <end position="230"/>
    </location>
</feature>
<dbReference type="EMBL" id="AP019860">
    <property type="protein sequence ID" value="BBM86066.1"/>
    <property type="molecule type" value="Genomic_DNA"/>
</dbReference>
<dbReference type="OrthoDB" id="277950at2"/>
<sequence>MKRIIILCCALIALYAEKINIEEWNIFQNVRAVVYSNDGKFMAVAHQNNHISLRNATGNMVLFTLKGHFHYINALAFSSDGALLASAGQDMLIKVWSTSNGNDKLTLSGHSKAVTCLALSPNKKLLASGSEDNTIRIWSLATGKLLRTISDYSVAISQVSFSKDSAVIFASSQNHIVKLWKIEVTDSSRMASEIKDANSYYLQAVTAKEGGKLAQAIKSLETSLNMDPKQIDAYYLLACCYSLQAQKYDRTPVGIGNRNGDIRKAITALKDAVRNGFNNVEKIQKENDFDILRTEDAYRSIIAKFQPADAGSARRISFHVKNENGHSAKAIDIKIGKKDIAEEDVFEVGKSYEITARFKEYDTLKTRIRITSGNGPFVIEAPLRKLGKYKFFITGNSVELDGILYPYKVFIDGQPVEDHHMEIRKERIFTHYTVYAENTAKDIQIAAGYQIVSKRLYQIKNKGVRRLDQISAPLMIKHLGALANRGRGPIDAVASLEKLFKSIYWRKIFKKMTVDELLSIHDTVEKWEFYNESHDLRRRFVLDAINELIEY</sequence>